<dbReference type="InterPro" id="IPR050736">
    <property type="entry name" value="Sensor_HK_Regulatory"/>
</dbReference>
<evidence type="ECO:0000256" key="6">
    <source>
        <dbReference type="ARBA" id="ARBA00023012"/>
    </source>
</evidence>
<dbReference type="InterPro" id="IPR004358">
    <property type="entry name" value="Sig_transdc_His_kin-like_C"/>
</dbReference>
<sequence length="448" mass="50084">MPPVTETREFKKLAEELYKKNLSLFNANRTLMILQKLYQVMASSFEMEIMVQKYIDAIITDMNFLMGAVYIKYPQENFLRLLALSLAKPTSNSKPDFVAKLQNLKVGLGGMDNIMALVYKSGMKKFVTSLLDVFSFVEDKDVIEKMESTVGIKSTAVYPIVFGSETLGVFLVSMGVKEKDLSQTDNEILSRVSTVFGVAVDRLMIYLNLQKVNEKLKALDAQKDEFISMAAHELRTPMTAIKGYVSMIIEGDTGDIPEKARGFLADANAINERLIRLVNNMLNVSRIEEGRMVYQEEEENLSSAVRTVFSQFRPEAERKGLELKLDVPASITDKVRVDPDRIQEVIGNLLSNAVKYTDKGSVVVRLVQPNANMVRFEVEDTGSGISKEEQEKLFRKFSRAESTVGKTTGTGLGLYISKLLVEKFGGSIGLSSEIAKGSTFWFELPLVS</sequence>
<protein>
    <recommendedName>
        <fullName evidence="2">histidine kinase</fullName>
        <ecNumber evidence="2">2.7.13.3</ecNumber>
    </recommendedName>
</protein>
<dbReference type="Gene3D" id="1.10.287.130">
    <property type="match status" value="1"/>
</dbReference>
<dbReference type="SUPFAM" id="SSF55874">
    <property type="entry name" value="ATPase domain of HSP90 chaperone/DNA topoisomerase II/histidine kinase"/>
    <property type="match status" value="1"/>
</dbReference>
<dbReference type="FunFam" id="1.10.287.130:FF:000001">
    <property type="entry name" value="Two-component sensor histidine kinase"/>
    <property type="match status" value="1"/>
</dbReference>
<dbReference type="EMBL" id="LBWA01000003">
    <property type="protein sequence ID" value="KKQ98410.1"/>
    <property type="molecule type" value="Genomic_DNA"/>
</dbReference>
<gene>
    <name evidence="8" type="ORF">UT23_C0003G0037</name>
</gene>
<proteinExistence type="predicted"/>
<evidence type="ECO:0000256" key="2">
    <source>
        <dbReference type="ARBA" id="ARBA00012438"/>
    </source>
</evidence>
<dbReference type="SMART" id="SM00388">
    <property type="entry name" value="HisKA"/>
    <property type="match status" value="1"/>
</dbReference>
<evidence type="ECO:0000256" key="3">
    <source>
        <dbReference type="ARBA" id="ARBA00022553"/>
    </source>
</evidence>
<dbReference type="InterPro" id="IPR003661">
    <property type="entry name" value="HisK_dim/P_dom"/>
</dbReference>
<dbReference type="SMART" id="SM00387">
    <property type="entry name" value="HATPase_c"/>
    <property type="match status" value="1"/>
</dbReference>
<dbReference type="Pfam" id="PF02518">
    <property type="entry name" value="HATPase_c"/>
    <property type="match status" value="1"/>
</dbReference>
<dbReference type="InterPro" id="IPR029016">
    <property type="entry name" value="GAF-like_dom_sf"/>
</dbReference>
<dbReference type="InterPro" id="IPR005467">
    <property type="entry name" value="His_kinase_dom"/>
</dbReference>
<dbReference type="CDD" id="cd00082">
    <property type="entry name" value="HisKA"/>
    <property type="match status" value="1"/>
</dbReference>
<keyword evidence="5" id="KW-0418">Kinase</keyword>
<evidence type="ECO:0000259" key="7">
    <source>
        <dbReference type="PROSITE" id="PS50109"/>
    </source>
</evidence>
<dbReference type="Gene3D" id="3.30.450.40">
    <property type="match status" value="1"/>
</dbReference>
<dbReference type="InterPro" id="IPR036097">
    <property type="entry name" value="HisK_dim/P_sf"/>
</dbReference>
<dbReference type="InterPro" id="IPR003594">
    <property type="entry name" value="HATPase_dom"/>
</dbReference>
<dbReference type="Pfam" id="PF00512">
    <property type="entry name" value="HisKA"/>
    <property type="match status" value="1"/>
</dbReference>
<evidence type="ECO:0000313" key="9">
    <source>
        <dbReference type="Proteomes" id="UP000034325"/>
    </source>
</evidence>
<dbReference type="EC" id="2.7.13.3" evidence="2"/>
<keyword evidence="4" id="KW-0808">Transferase</keyword>
<evidence type="ECO:0000313" key="8">
    <source>
        <dbReference type="EMBL" id="KKQ98410.1"/>
    </source>
</evidence>
<evidence type="ECO:0000256" key="5">
    <source>
        <dbReference type="ARBA" id="ARBA00022777"/>
    </source>
</evidence>
<dbReference type="SUPFAM" id="SSF55781">
    <property type="entry name" value="GAF domain-like"/>
    <property type="match status" value="1"/>
</dbReference>
<keyword evidence="3" id="KW-0597">Phosphoprotein</keyword>
<dbReference type="SUPFAM" id="SSF47384">
    <property type="entry name" value="Homodimeric domain of signal transducing histidine kinase"/>
    <property type="match status" value="1"/>
</dbReference>
<dbReference type="InterPro" id="IPR036890">
    <property type="entry name" value="HATPase_C_sf"/>
</dbReference>
<reference evidence="8 9" key="1">
    <citation type="journal article" date="2015" name="Nature">
        <title>rRNA introns, odd ribosomes, and small enigmatic genomes across a large radiation of phyla.</title>
        <authorList>
            <person name="Brown C.T."/>
            <person name="Hug L.A."/>
            <person name="Thomas B.C."/>
            <person name="Sharon I."/>
            <person name="Castelle C.J."/>
            <person name="Singh A."/>
            <person name="Wilkins M.J."/>
            <person name="Williams K.H."/>
            <person name="Banfield J.F."/>
        </authorList>
    </citation>
    <scope>NUCLEOTIDE SEQUENCE [LARGE SCALE GENOMIC DNA]</scope>
</reference>
<dbReference type="AlphaFoldDB" id="A0A0G0MDJ6"/>
<dbReference type="PANTHER" id="PTHR43711">
    <property type="entry name" value="TWO-COMPONENT HISTIDINE KINASE"/>
    <property type="match status" value="1"/>
</dbReference>
<name>A0A0G0MDJ6_9BACT</name>
<dbReference type="GO" id="GO:0000155">
    <property type="term" value="F:phosphorelay sensor kinase activity"/>
    <property type="evidence" value="ECO:0007669"/>
    <property type="project" value="InterPro"/>
</dbReference>
<organism evidence="8 9">
    <name type="scientific">Candidatus Woesebacteria bacterium GW2011_GWA1_39_12</name>
    <dbReference type="NCBI Taxonomy" id="1618549"/>
    <lineage>
        <taxon>Bacteria</taxon>
        <taxon>Candidatus Woeseibacteriota</taxon>
    </lineage>
</organism>
<keyword evidence="6" id="KW-0902">Two-component regulatory system</keyword>
<dbReference type="PROSITE" id="PS50109">
    <property type="entry name" value="HIS_KIN"/>
    <property type="match status" value="1"/>
</dbReference>
<evidence type="ECO:0000256" key="1">
    <source>
        <dbReference type="ARBA" id="ARBA00000085"/>
    </source>
</evidence>
<feature type="domain" description="Histidine kinase" evidence="7">
    <location>
        <begin position="229"/>
        <end position="448"/>
    </location>
</feature>
<dbReference type="Proteomes" id="UP000034325">
    <property type="component" value="Unassembled WGS sequence"/>
</dbReference>
<dbReference type="PRINTS" id="PR00344">
    <property type="entry name" value="BCTRLSENSOR"/>
</dbReference>
<dbReference type="FunFam" id="3.30.565.10:FF:000010">
    <property type="entry name" value="Sensor histidine kinase RcsC"/>
    <property type="match status" value="1"/>
</dbReference>
<dbReference type="Gene3D" id="3.30.565.10">
    <property type="entry name" value="Histidine kinase-like ATPase, C-terminal domain"/>
    <property type="match status" value="1"/>
</dbReference>
<dbReference type="PANTHER" id="PTHR43711:SF1">
    <property type="entry name" value="HISTIDINE KINASE 1"/>
    <property type="match status" value="1"/>
</dbReference>
<comment type="caution">
    <text evidence="8">The sequence shown here is derived from an EMBL/GenBank/DDBJ whole genome shotgun (WGS) entry which is preliminary data.</text>
</comment>
<evidence type="ECO:0000256" key="4">
    <source>
        <dbReference type="ARBA" id="ARBA00022679"/>
    </source>
</evidence>
<accession>A0A0G0MDJ6</accession>
<comment type="catalytic activity">
    <reaction evidence="1">
        <text>ATP + protein L-histidine = ADP + protein N-phospho-L-histidine.</text>
        <dbReference type="EC" id="2.7.13.3"/>
    </reaction>
</comment>
<dbReference type="CDD" id="cd16922">
    <property type="entry name" value="HATPase_EvgS-ArcB-TorS-like"/>
    <property type="match status" value="1"/>
</dbReference>